<name>A0ABM1DQQ1_PRICU</name>
<dbReference type="SMART" id="SM00132">
    <property type="entry name" value="LIM"/>
    <property type="match status" value="4"/>
</dbReference>
<feature type="domain" description="LIM zinc-binding" evidence="6">
    <location>
        <begin position="327"/>
        <end position="386"/>
    </location>
</feature>
<evidence type="ECO:0000259" key="6">
    <source>
        <dbReference type="PROSITE" id="PS50023"/>
    </source>
</evidence>
<gene>
    <name evidence="8" type="primary">LOC106805257</name>
</gene>
<reference evidence="8" key="1">
    <citation type="submission" date="2025-08" db="UniProtKB">
        <authorList>
            <consortium name="RefSeq"/>
        </authorList>
    </citation>
    <scope>IDENTIFICATION</scope>
</reference>
<dbReference type="PROSITE" id="PS50023">
    <property type="entry name" value="LIM_DOMAIN_2"/>
    <property type="match status" value="4"/>
</dbReference>
<keyword evidence="1 4" id="KW-0479">Metal-binding</keyword>
<sequence>MSTVLSTNLAALDRLLDDLNRAQLQAKSKVSGVYGSPSSSFSSGTPDPRPSVEALLDELESAVPEESTPAPSASSATQELDDLMACLSDFKIKSVSPSKPEAETQEPEEPVPQETTQQETAQGEAAQSETPVENGIKNTGEDRLSLLCRDTENAVHEPQYAQPQRKQRQPPQVACAAAHTAATNPLALDAGNTARQNLENQGVKTTAKGHCAAWRKAIVGQVVTALGRTWHVDHFTCAHCRVPLGNSSFYEKENQPYCEEDYHELFSPKCKNCGKAITDSCVTALGETWHPEHFCCAECGGEFGDDGFHERDGRPYCRHDYFELFAAKCASCSDPITENYISALGTQWHPDCFVCMDCHTPFNGGSFFDHGGMPYCETHYHAKRGSLCAGCGKPITGRCITAMQKKFHPEHFVCAFCLRQLNKGTFKEQNGKPYCHTCHNKVFQV</sequence>
<feature type="region of interest" description="Disordered" evidence="5">
    <location>
        <begin position="95"/>
        <end position="139"/>
    </location>
</feature>
<evidence type="ECO:0000256" key="3">
    <source>
        <dbReference type="ARBA" id="ARBA00023038"/>
    </source>
</evidence>
<evidence type="ECO:0000256" key="1">
    <source>
        <dbReference type="ARBA" id="ARBA00022723"/>
    </source>
</evidence>
<evidence type="ECO:0000256" key="2">
    <source>
        <dbReference type="ARBA" id="ARBA00022833"/>
    </source>
</evidence>
<dbReference type="GeneID" id="106805257"/>
<evidence type="ECO:0000313" key="8">
    <source>
        <dbReference type="RefSeq" id="XP_014662272.1"/>
    </source>
</evidence>
<dbReference type="Gene3D" id="2.10.110.10">
    <property type="entry name" value="Cysteine Rich Protein"/>
    <property type="match status" value="4"/>
</dbReference>
<evidence type="ECO:0000256" key="4">
    <source>
        <dbReference type="PROSITE-ProRule" id="PRU00125"/>
    </source>
</evidence>
<dbReference type="PANTHER" id="PTHR24216:SF8">
    <property type="entry name" value="PAXILLIN, ISOFORM F"/>
    <property type="match status" value="1"/>
</dbReference>
<keyword evidence="2 4" id="KW-0862">Zinc</keyword>
<feature type="domain" description="LIM zinc-binding" evidence="6">
    <location>
        <begin position="387"/>
        <end position="445"/>
    </location>
</feature>
<protein>
    <submittedName>
        <fullName evidence="8">Paxillin-like</fullName>
    </submittedName>
</protein>
<dbReference type="PANTHER" id="PTHR24216">
    <property type="entry name" value="PAXILLIN-RELATED"/>
    <property type="match status" value="1"/>
</dbReference>
<feature type="compositionally biased region" description="Low complexity" evidence="5">
    <location>
        <begin position="61"/>
        <end position="77"/>
    </location>
</feature>
<dbReference type="RefSeq" id="XP_014662272.1">
    <property type="nucleotide sequence ID" value="XM_014806786.1"/>
</dbReference>
<feature type="domain" description="LIM zinc-binding" evidence="6">
    <location>
        <begin position="269"/>
        <end position="326"/>
    </location>
</feature>
<proteinExistence type="predicted"/>
<dbReference type="SUPFAM" id="SSF57716">
    <property type="entry name" value="Glucocorticoid receptor-like (DNA-binding domain)"/>
    <property type="match status" value="5"/>
</dbReference>
<keyword evidence="7" id="KW-1185">Reference proteome</keyword>
<dbReference type="PROSITE" id="PS00478">
    <property type="entry name" value="LIM_DOMAIN_1"/>
    <property type="match status" value="2"/>
</dbReference>
<keyword evidence="3 4" id="KW-0440">LIM domain</keyword>
<dbReference type="InterPro" id="IPR001781">
    <property type="entry name" value="Znf_LIM"/>
</dbReference>
<dbReference type="Pfam" id="PF00412">
    <property type="entry name" value="LIM"/>
    <property type="match status" value="4"/>
</dbReference>
<dbReference type="Proteomes" id="UP000695022">
    <property type="component" value="Unplaced"/>
</dbReference>
<feature type="domain" description="LIM zinc-binding" evidence="6">
    <location>
        <begin position="209"/>
        <end position="268"/>
    </location>
</feature>
<accession>A0ABM1DQQ1</accession>
<feature type="compositionally biased region" description="Low complexity" evidence="5">
    <location>
        <begin position="112"/>
        <end position="130"/>
    </location>
</feature>
<evidence type="ECO:0000256" key="5">
    <source>
        <dbReference type="SAM" id="MobiDB-lite"/>
    </source>
</evidence>
<dbReference type="CDD" id="cd09338">
    <property type="entry name" value="LIM3_Paxillin_like"/>
    <property type="match status" value="1"/>
</dbReference>
<organism evidence="7 8">
    <name type="scientific">Priapulus caudatus</name>
    <name type="common">Priapulid worm</name>
    <dbReference type="NCBI Taxonomy" id="37621"/>
    <lineage>
        <taxon>Eukaryota</taxon>
        <taxon>Metazoa</taxon>
        <taxon>Ecdysozoa</taxon>
        <taxon>Scalidophora</taxon>
        <taxon>Priapulida</taxon>
        <taxon>Priapulimorpha</taxon>
        <taxon>Priapulimorphida</taxon>
        <taxon>Priapulidae</taxon>
        <taxon>Priapulus</taxon>
    </lineage>
</organism>
<evidence type="ECO:0000313" key="7">
    <source>
        <dbReference type="Proteomes" id="UP000695022"/>
    </source>
</evidence>
<feature type="compositionally biased region" description="Low complexity" evidence="5">
    <location>
        <begin position="27"/>
        <end position="44"/>
    </location>
</feature>
<feature type="region of interest" description="Disordered" evidence="5">
    <location>
        <begin position="27"/>
        <end position="78"/>
    </location>
</feature>